<dbReference type="InterPro" id="IPR037522">
    <property type="entry name" value="HD_GYP_dom"/>
</dbReference>
<dbReference type="Gene3D" id="1.10.3210.10">
    <property type="entry name" value="Hypothetical protein af1432"/>
    <property type="match status" value="1"/>
</dbReference>
<evidence type="ECO:0000259" key="1">
    <source>
        <dbReference type="PROSITE" id="PS51832"/>
    </source>
</evidence>
<dbReference type="RefSeq" id="WP_145342404.1">
    <property type="nucleotide sequence ID" value="NZ_SMLY01000066.1"/>
</dbReference>
<feature type="domain" description="HD-GYP" evidence="1">
    <location>
        <begin position="162"/>
        <end position="357"/>
    </location>
</feature>
<proteinExistence type="predicted"/>
<dbReference type="GO" id="GO:0016740">
    <property type="term" value="F:transferase activity"/>
    <property type="evidence" value="ECO:0007669"/>
    <property type="project" value="UniProtKB-KW"/>
</dbReference>
<dbReference type="PANTHER" id="PTHR43155">
    <property type="entry name" value="CYCLIC DI-GMP PHOSPHODIESTERASE PA4108-RELATED"/>
    <property type="match status" value="1"/>
</dbReference>
<dbReference type="InterPro" id="IPR003607">
    <property type="entry name" value="HD/PDEase_dom"/>
</dbReference>
<organism evidence="2 3">
    <name type="scientific">Roseibium hamelinense</name>
    <dbReference type="NCBI Taxonomy" id="150831"/>
    <lineage>
        <taxon>Bacteria</taxon>
        <taxon>Pseudomonadati</taxon>
        <taxon>Pseudomonadota</taxon>
        <taxon>Alphaproteobacteria</taxon>
        <taxon>Hyphomicrobiales</taxon>
        <taxon>Stappiaceae</taxon>
        <taxon>Roseibium</taxon>
    </lineage>
</organism>
<dbReference type="GO" id="GO:0008081">
    <property type="term" value="F:phosphoric diester hydrolase activity"/>
    <property type="evidence" value="ECO:0007669"/>
    <property type="project" value="UniProtKB-ARBA"/>
</dbReference>
<dbReference type="SMART" id="SM00471">
    <property type="entry name" value="HDc"/>
    <property type="match status" value="1"/>
</dbReference>
<sequence>MYDILFVSDSISRSIERAKLLARAFKIKAIASGGLTQSVADDASIIVFDQILSARETVFQIREYLDADRKVAVYYSPGDHHEQKQAEALTGAVLLSRAENARHTLSTLYELFADMQGKRAMATPAGPEMNRVRRAFNDINLAAMLGAPPPITKVTWAAGAINAAIKRHGLDGVLETINAYHSHTTRHSLLVAAVCADFGYRLSLDDRALDVITSGGIVHDIGKTAIPLQILDKPGKLTAEEMDVVRRHPEAGVAMLKKAENFDERLLAITRDHHEMLDGSGYPNGKMAQDIPEEIRVMTICDIFAALVEDRAYKAAMPVETAHGILQGMGSKLDQKLFKEFKSKPGRETGGFAKVKSQAAQ</sequence>
<dbReference type="PROSITE" id="PS51832">
    <property type="entry name" value="HD_GYP"/>
    <property type="match status" value="1"/>
</dbReference>
<dbReference type="NCBIfam" id="TIGR00277">
    <property type="entry name" value="HDIG"/>
    <property type="match status" value="1"/>
</dbReference>
<accession>A0A562T7M8</accession>
<reference evidence="2 3" key="1">
    <citation type="submission" date="2019-07" db="EMBL/GenBank/DDBJ databases">
        <title>Genomic Encyclopedia of Archaeal and Bacterial Type Strains, Phase II (KMG-II): from individual species to whole genera.</title>
        <authorList>
            <person name="Goeker M."/>
        </authorList>
    </citation>
    <scope>NUCLEOTIDE SEQUENCE [LARGE SCALE GENOMIC DNA]</scope>
    <source>
        <strain evidence="2 3">ATCC BAA-252</strain>
    </source>
</reference>
<keyword evidence="2" id="KW-0808">Transferase</keyword>
<dbReference type="Proteomes" id="UP000320593">
    <property type="component" value="Unassembled WGS sequence"/>
</dbReference>
<comment type="caution">
    <text evidence="2">The sequence shown here is derived from an EMBL/GenBank/DDBJ whole genome shotgun (WGS) entry which is preliminary data.</text>
</comment>
<gene>
    <name evidence="2" type="ORF">JM93_01832</name>
</gene>
<dbReference type="SUPFAM" id="SSF109604">
    <property type="entry name" value="HD-domain/PDEase-like"/>
    <property type="match status" value="1"/>
</dbReference>
<dbReference type="EMBL" id="VLLF01000003">
    <property type="protein sequence ID" value="TWI89627.1"/>
    <property type="molecule type" value="Genomic_DNA"/>
</dbReference>
<dbReference type="InterPro" id="IPR006675">
    <property type="entry name" value="HDIG_dom"/>
</dbReference>
<dbReference type="AlphaFoldDB" id="A0A562T7M8"/>
<evidence type="ECO:0000313" key="2">
    <source>
        <dbReference type="EMBL" id="TWI89627.1"/>
    </source>
</evidence>
<dbReference type="PANTHER" id="PTHR43155:SF2">
    <property type="entry name" value="CYCLIC DI-GMP PHOSPHODIESTERASE PA4108"/>
    <property type="match status" value="1"/>
</dbReference>
<name>A0A562T7M8_9HYPH</name>
<keyword evidence="3" id="KW-1185">Reference proteome</keyword>
<dbReference type="CDD" id="cd00077">
    <property type="entry name" value="HDc"/>
    <property type="match status" value="1"/>
</dbReference>
<dbReference type="Pfam" id="PF13487">
    <property type="entry name" value="HD_5"/>
    <property type="match status" value="1"/>
</dbReference>
<evidence type="ECO:0000313" key="3">
    <source>
        <dbReference type="Proteomes" id="UP000320593"/>
    </source>
</evidence>
<dbReference type="OrthoDB" id="9802066at2"/>
<protein>
    <submittedName>
        <fullName evidence="2">Putative nucleotidyltransferase with HDIG domain</fullName>
    </submittedName>
</protein>